<dbReference type="GO" id="GO:0004386">
    <property type="term" value="F:helicase activity"/>
    <property type="evidence" value="ECO:0007669"/>
    <property type="project" value="UniProtKB-KW"/>
</dbReference>
<accession>A0A1G6YES1</accession>
<reference evidence="2" key="1">
    <citation type="submission" date="2016-10" db="EMBL/GenBank/DDBJ databases">
        <authorList>
            <person name="Varghese N."/>
            <person name="Submissions S."/>
        </authorList>
    </citation>
    <scope>NUCLEOTIDE SEQUENCE [LARGE SCALE GENOMIC DNA]</scope>
    <source>
        <strain evidence="2">CGMCC 1.9108</strain>
    </source>
</reference>
<proteinExistence type="predicted"/>
<dbReference type="EMBL" id="FMZV01000011">
    <property type="protein sequence ID" value="SDD88868.1"/>
    <property type="molecule type" value="Genomic_DNA"/>
</dbReference>
<evidence type="ECO:0000313" key="1">
    <source>
        <dbReference type="EMBL" id="SDD88868.1"/>
    </source>
</evidence>
<keyword evidence="1" id="KW-0378">Hydrolase</keyword>
<dbReference type="RefSeq" id="WP_093033644.1">
    <property type="nucleotide sequence ID" value="NZ_FMZV01000011.1"/>
</dbReference>
<keyword evidence="1" id="KW-0347">Helicase</keyword>
<gene>
    <name evidence="1" type="ORF">SAMN04488239_111126</name>
</gene>
<dbReference type="Proteomes" id="UP000199628">
    <property type="component" value="Unassembled WGS sequence"/>
</dbReference>
<dbReference type="OrthoDB" id="9763644at2"/>
<organism evidence="1 2">
    <name type="scientific">Ruegeria marina</name>
    <dbReference type="NCBI Taxonomy" id="639004"/>
    <lineage>
        <taxon>Bacteria</taxon>
        <taxon>Pseudomonadati</taxon>
        <taxon>Pseudomonadota</taxon>
        <taxon>Alphaproteobacteria</taxon>
        <taxon>Rhodobacterales</taxon>
        <taxon>Roseobacteraceae</taxon>
        <taxon>Ruegeria</taxon>
    </lineage>
</organism>
<keyword evidence="2" id="KW-1185">Reference proteome</keyword>
<name>A0A1G6YES1_9RHOB</name>
<keyword evidence="1" id="KW-0067">ATP-binding</keyword>
<sequence length="89" mass="10168">MAVPPSIAAASAAYFDEEDTVGQFLQDETRIDPQGFVASEDLITRFNFWSERQGLAAWTQRTLIKELKQRGFQDARNNSHRGLRGLRLR</sequence>
<evidence type="ECO:0000313" key="2">
    <source>
        <dbReference type="Proteomes" id="UP000199628"/>
    </source>
</evidence>
<keyword evidence="1" id="KW-0547">Nucleotide-binding</keyword>
<protein>
    <submittedName>
        <fullName evidence="1">Putative DNA primase/helicase</fullName>
    </submittedName>
</protein>
<dbReference type="AlphaFoldDB" id="A0A1G6YES1"/>
<dbReference type="STRING" id="639004.SAMN04488239_111126"/>